<proteinExistence type="predicted"/>
<gene>
    <name evidence="1" type="ORF">C0Q88_23395</name>
</gene>
<dbReference type="OrthoDB" id="9128753at2"/>
<comment type="caution">
    <text evidence="1">The sequence shown here is derived from an EMBL/GenBank/DDBJ whole genome shotgun (WGS) entry which is preliminary data.</text>
</comment>
<name>A0A2N4TKS4_RALPI</name>
<sequence>MLELIRAAATAPARIRRRELRTRVGRYLASKDMQLLALRRAMSRERSHGDRNWEYAFYTRWLEYNMESRSMEELQPSKPCRESCSVHSQRKRSGGTRRLWKFGLCMTARQLLVCEALSAFYRRRPWSQMLFAGGLPPGVVDIKAALANPALTHYAIVDVTAFFDNVDLRGATCFLPLDRKVMENTLCVSPPADSARGRQTRYARICASEVVDVDRPLALPQGAASSPLIAYGLLEEALPLEDLEHLFPYADDLLILGESEEDVRAKVSRYAANLVRHPAGPLHLGPIEYGEITENARFEFIGVTFHIETTLATEKRRVHAEASTEKRSKLGDRLRHALADDMEARDRLLGKTSDCLVGFLAGVPTDDREQLVELACDVAKTAGCRVFPLVARAERFLTDSEVGRLMARYVGRRLS</sequence>
<accession>A0A2N4TKS4</accession>
<evidence type="ECO:0000313" key="1">
    <source>
        <dbReference type="EMBL" id="PLC40306.1"/>
    </source>
</evidence>
<reference evidence="1 2" key="1">
    <citation type="submission" date="2017-12" db="EMBL/GenBank/DDBJ databases">
        <title>Draft genome sequence of Ralstonia pickettii 52.</title>
        <authorList>
            <person name="Zheng B."/>
        </authorList>
    </citation>
    <scope>NUCLEOTIDE SEQUENCE [LARGE SCALE GENOMIC DNA]</scope>
    <source>
        <strain evidence="1 2">52</strain>
    </source>
</reference>
<protein>
    <recommendedName>
        <fullName evidence="3">Reverse transcriptase domain-containing protein</fullName>
    </recommendedName>
</protein>
<organism evidence="1 2">
    <name type="scientific">Ralstonia pickettii</name>
    <name type="common">Burkholderia pickettii</name>
    <dbReference type="NCBI Taxonomy" id="329"/>
    <lineage>
        <taxon>Bacteria</taxon>
        <taxon>Pseudomonadati</taxon>
        <taxon>Pseudomonadota</taxon>
        <taxon>Betaproteobacteria</taxon>
        <taxon>Burkholderiales</taxon>
        <taxon>Burkholderiaceae</taxon>
        <taxon>Ralstonia</taxon>
    </lineage>
</organism>
<evidence type="ECO:0008006" key="3">
    <source>
        <dbReference type="Google" id="ProtNLM"/>
    </source>
</evidence>
<evidence type="ECO:0000313" key="2">
    <source>
        <dbReference type="Proteomes" id="UP000234456"/>
    </source>
</evidence>
<dbReference type="RefSeq" id="WP_143708263.1">
    <property type="nucleotide sequence ID" value="NZ_PKQE01000007.1"/>
</dbReference>
<dbReference type="EMBL" id="PKQE01000007">
    <property type="protein sequence ID" value="PLC40306.1"/>
    <property type="molecule type" value="Genomic_DNA"/>
</dbReference>
<dbReference type="AlphaFoldDB" id="A0A2N4TKS4"/>
<dbReference type="Proteomes" id="UP000234456">
    <property type="component" value="Unassembled WGS sequence"/>
</dbReference>